<dbReference type="EMBL" id="CP123384">
    <property type="protein sequence ID" value="XCC93268.1"/>
    <property type="molecule type" value="Genomic_DNA"/>
</dbReference>
<sequence>MTLSSESACTLLSRGVVTRAMREAQELAQTAVQAGRFRGGRSGHSAKALGRVAARLKRDRSTVAARVTGTRSRPVLEVLRRVPECLTERPHRGETYAIRGITYEVAEYDPVRPDPDTSINVGLIEHAMRRWVERGGAGDPREHLLRKLDAEVLRIVRLDDFRLAVRNAMAPGAVRRTFGIPSGAGLWVAATSLTRYPRGDYVRGVSLRTFLGPHELNDSQQAYQRLAEAEGIPAAEARFPHLFKR</sequence>
<gene>
    <name evidence="1" type="ORF">PVT71_12390</name>
</gene>
<accession>A0AAU8AEU8</accession>
<protein>
    <submittedName>
        <fullName evidence="1">Uncharacterized protein</fullName>
    </submittedName>
</protein>
<organism evidence="1">
    <name type="scientific">Alloyangia sp. H15</name>
    <dbReference type="NCBI Taxonomy" id="3029062"/>
    <lineage>
        <taxon>Bacteria</taxon>
        <taxon>Pseudomonadati</taxon>
        <taxon>Pseudomonadota</taxon>
        <taxon>Alphaproteobacteria</taxon>
        <taxon>Rhodobacterales</taxon>
        <taxon>Roseobacteraceae</taxon>
        <taxon>Alloyangia</taxon>
    </lineage>
</organism>
<reference evidence="1" key="1">
    <citation type="submission" date="2023-02" db="EMBL/GenBank/DDBJ databases">
        <title>Description and genomic characterization of Salipiger bruguierae sp. nov., isolated from the sediment of mangrove plant Bruguiera sexangula.</title>
        <authorList>
            <person name="Long M."/>
        </authorList>
    </citation>
    <scope>NUCLEOTIDE SEQUENCE</scope>
    <source>
        <strain evidence="1">H15</strain>
    </source>
</reference>
<dbReference type="AlphaFoldDB" id="A0AAU8AEU8"/>
<name>A0AAU8AEU8_9RHOB</name>
<evidence type="ECO:0000313" key="1">
    <source>
        <dbReference type="EMBL" id="XCC93268.1"/>
    </source>
</evidence>
<dbReference type="RefSeq" id="WP_353472091.1">
    <property type="nucleotide sequence ID" value="NZ_CP123384.1"/>
</dbReference>
<proteinExistence type="predicted"/>